<keyword evidence="2" id="KW-0560">Oxidoreductase</keyword>
<dbReference type="STRING" id="118967.SAMN02745191_0946"/>
<dbReference type="PANTHER" id="PTHR21366">
    <property type="entry name" value="GLYOXALASE FAMILY PROTEIN"/>
    <property type="match status" value="1"/>
</dbReference>
<dbReference type="PANTHER" id="PTHR21366:SF14">
    <property type="entry name" value="GLYOXALASE DOMAIN-CONTAINING PROTEIN 5"/>
    <property type="match status" value="1"/>
</dbReference>
<dbReference type="InterPro" id="IPR004360">
    <property type="entry name" value="Glyas_Fos-R_dOase_dom"/>
</dbReference>
<dbReference type="PROSITE" id="PS51819">
    <property type="entry name" value="VOC"/>
    <property type="match status" value="1"/>
</dbReference>
<evidence type="ECO:0000313" key="2">
    <source>
        <dbReference type="EMBL" id="SJZ55461.1"/>
    </source>
</evidence>
<dbReference type="OrthoDB" id="9788468at2"/>
<dbReference type="GO" id="GO:0051213">
    <property type="term" value="F:dioxygenase activity"/>
    <property type="evidence" value="ECO:0007669"/>
    <property type="project" value="UniProtKB-KW"/>
</dbReference>
<gene>
    <name evidence="2" type="ORF">SAMN02745191_0946</name>
</gene>
<protein>
    <submittedName>
        <fullName evidence="2">Catechol 2,3-dioxygenase</fullName>
    </submittedName>
</protein>
<dbReference type="InterPro" id="IPR029068">
    <property type="entry name" value="Glyas_Bleomycin-R_OHBP_Dase"/>
</dbReference>
<organism evidence="2 3">
    <name type="scientific">Anaerorhabdus furcosa</name>
    <dbReference type="NCBI Taxonomy" id="118967"/>
    <lineage>
        <taxon>Bacteria</taxon>
        <taxon>Bacillati</taxon>
        <taxon>Bacillota</taxon>
        <taxon>Erysipelotrichia</taxon>
        <taxon>Erysipelotrichales</taxon>
        <taxon>Erysipelotrichaceae</taxon>
        <taxon>Anaerorhabdus</taxon>
    </lineage>
</organism>
<evidence type="ECO:0000313" key="3">
    <source>
        <dbReference type="Proteomes" id="UP000243297"/>
    </source>
</evidence>
<dbReference type="SUPFAM" id="SSF54593">
    <property type="entry name" value="Glyoxalase/Bleomycin resistance protein/Dihydroxybiphenyl dioxygenase"/>
    <property type="match status" value="1"/>
</dbReference>
<feature type="domain" description="VOC" evidence="1">
    <location>
        <begin position="8"/>
        <end position="126"/>
    </location>
</feature>
<dbReference type="EMBL" id="FUWY01000002">
    <property type="protein sequence ID" value="SJZ55461.1"/>
    <property type="molecule type" value="Genomic_DNA"/>
</dbReference>
<dbReference type="AlphaFoldDB" id="A0A1T4LLC1"/>
<sequence>MKKSFIKKIDHLVLTTSDCNRFLDFYEKLGFIIKKEIHRAEMFAGDFKINVHYLGNELQPHALNVQVGSGDLCFEISGDLMEFKEFIEKQGIVVEEGIVCRHGVVGEMYSIYLRDPEGNLLEFSSYDIEKNIHY</sequence>
<dbReference type="InterPro" id="IPR050383">
    <property type="entry name" value="GlyoxalaseI/FosfomycinResist"/>
</dbReference>
<proteinExistence type="predicted"/>
<keyword evidence="2" id="KW-0223">Dioxygenase</keyword>
<evidence type="ECO:0000259" key="1">
    <source>
        <dbReference type="PROSITE" id="PS51819"/>
    </source>
</evidence>
<reference evidence="3" key="1">
    <citation type="submission" date="2017-02" db="EMBL/GenBank/DDBJ databases">
        <authorList>
            <person name="Varghese N."/>
            <person name="Submissions S."/>
        </authorList>
    </citation>
    <scope>NUCLEOTIDE SEQUENCE [LARGE SCALE GENOMIC DNA]</scope>
    <source>
        <strain evidence="3">ATCC 25662</strain>
    </source>
</reference>
<keyword evidence="3" id="KW-1185">Reference proteome</keyword>
<name>A0A1T4LLC1_9FIRM</name>
<dbReference type="RefSeq" id="WP_078711370.1">
    <property type="nucleotide sequence ID" value="NZ_FUWY01000002.1"/>
</dbReference>
<dbReference type="Gene3D" id="3.10.180.10">
    <property type="entry name" value="2,3-Dihydroxybiphenyl 1,2-Dioxygenase, domain 1"/>
    <property type="match status" value="1"/>
</dbReference>
<accession>A0A1T4LLC1</accession>
<dbReference type="Proteomes" id="UP000243297">
    <property type="component" value="Unassembled WGS sequence"/>
</dbReference>
<dbReference type="InterPro" id="IPR037523">
    <property type="entry name" value="VOC_core"/>
</dbReference>
<dbReference type="Pfam" id="PF00903">
    <property type="entry name" value="Glyoxalase"/>
    <property type="match status" value="1"/>
</dbReference>